<evidence type="ECO:0000256" key="4">
    <source>
        <dbReference type="SAM" id="Phobius"/>
    </source>
</evidence>
<keyword evidence="4" id="KW-0472">Membrane</keyword>
<name>A0A1S8SZC3_9CLOT</name>
<feature type="domain" description="Glycoside hydrolase family 5" evidence="5">
    <location>
        <begin position="58"/>
        <end position="119"/>
    </location>
</feature>
<dbReference type="InterPro" id="IPR001547">
    <property type="entry name" value="Glyco_hydro_5"/>
</dbReference>
<reference evidence="6 7" key="1">
    <citation type="submission" date="2016-05" db="EMBL/GenBank/DDBJ databases">
        <title>Microbial solvent formation.</title>
        <authorList>
            <person name="Poehlein A."/>
            <person name="Montoya Solano J.D."/>
            <person name="Flitsch S."/>
            <person name="Krabben P."/>
            <person name="Duerre P."/>
            <person name="Daniel R."/>
        </authorList>
    </citation>
    <scope>NUCLEOTIDE SEQUENCE [LARGE SCALE GENOMIC DNA]</scope>
    <source>
        <strain evidence="6 7">DSM 2619</strain>
    </source>
</reference>
<sequence>MVKGLVFRGRILLLTLFFMIITVVGNINVFAATNSKTTMRNITSLQLVKDMELGWNSGNTLDAVGGETNWGNPKTTKAMIDKIKASGFNTVRIPVTWDGHVGSAPNYTIDKKWLNRVENE</sequence>
<organism evidence="6 7">
    <name type="scientific">Clostridium puniceum</name>
    <dbReference type="NCBI Taxonomy" id="29367"/>
    <lineage>
        <taxon>Bacteria</taxon>
        <taxon>Bacillati</taxon>
        <taxon>Bacillota</taxon>
        <taxon>Clostridia</taxon>
        <taxon>Eubacteriales</taxon>
        <taxon>Clostridiaceae</taxon>
        <taxon>Clostridium</taxon>
    </lineage>
</organism>
<dbReference type="EMBL" id="LZZM01000235">
    <property type="protein sequence ID" value="OOM70870.1"/>
    <property type="molecule type" value="Genomic_DNA"/>
</dbReference>
<keyword evidence="2 3" id="KW-0326">Glycosidase</keyword>
<evidence type="ECO:0000259" key="5">
    <source>
        <dbReference type="Pfam" id="PF00150"/>
    </source>
</evidence>
<feature type="transmembrane region" description="Helical" evidence="4">
    <location>
        <begin position="12"/>
        <end position="31"/>
    </location>
</feature>
<dbReference type="Proteomes" id="UP000190890">
    <property type="component" value="Unassembled WGS sequence"/>
</dbReference>
<dbReference type="GO" id="GO:0008810">
    <property type="term" value="F:cellulase activity"/>
    <property type="evidence" value="ECO:0007669"/>
    <property type="project" value="UniProtKB-EC"/>
</dbReference>
<dbReference type="AlphaFoldDB" id="A0A1S8SZC3"/>
<protein>
    <submittedName>
        <fullName evidence="6">Endoglucanase D</fullName>
        <ecNumber evidence="6">3.2.1.4</ecNumber>
    </submittedName>
</protein>
<evidence type="ECO:0000256" key="1">
    <source>
        <dbReference type="ARBA" id="ARBA00022801"/>
    </source>
</evidence>
<dbReference type="SUPFAM" id="SSF51445">
    <property type="entry name" value="(Trans)glycosidases"/>
    <property type="match status" value="1"/>
</dbReference>
<evidence type="ECO:0000256" key="2">
    <source>
        <dbReference type="ARBA" id="ARBA00023295"/>
    </source>
</evidence>
<dbReference type="OrthoDB" id="9800475at2"/>
<dbReference type="Gene3D" id="3.20.20.80">
    <property type="entry name" value="Glycosidases"/>
    <property type="match status" value="1"/>
</dbReference>
<keyword evidence="1 3" id="KW-0378">Hydrolase</keyword>
<dbReference type="STRING" id="29367.CLPUN_51340"/>
<evidence type="ECO:0000313" key="6">
    <source>
        <dbReference type="EMBL" id="OOM70870.1"/>
    </source>
</evidence>
<gene>
    <name evidence="6" type="primary">engD_2</name>
    <name evidence="6" type="ORF">CLPUN_51340</name>
</gene>
<dbReference type="Pfam" id="PF00150">
    <property type="entry name" value="Cellulase"/>
    <property type="match status" value="1"/>
</dbReference>
<comment type="caution">
    <text evidence="6">The sequence shown here is derived from an EMBL/GenBank/DDBJ whole genome shotgun (WGS) entry which is preliminary data.</text>
</comment>
<evidence type="ECO:0000256" key="3">
    <source>
        <dbReference type="RuleBase" id="RU361153"/>
    </source>
</evidence>
<evidence type="ECO:0000313" key="7">
    <source>
        <dbReference type="Proteomes" id="UP000190890"/>
    </source>
</evidence>
<dbReference type="InterPro" id="IPR017853">
    <property type="entry name" value="GH"/>
</dbReference>
<dbReference type="EC" id="3.2.1.4" evidence="6"/>
<keyword evidence="4" id="KW-1133">Transmembrane helix</keyword>
<proteinExistence type="inferred from homology"/>
<comment type="similarity">
    <text evidence="3">Belongs to the glycosyl hydrolase 5 (cellulase A) family.</text>
</comment>
<keyword evidence="7" id="KW-1185">Reference proteome</keyword>
<accession>A0A1S8SZC3</accession>
<keyword evidence="4" id="KW-0812">Transmembrane</keyword>
<dbReference type="GO" id="GO:0000272">
    <property type="term" value="P:polysaccharide catabolic process"/>
    <property type="evidence" value="ECO:0007669"/>
    <property type="project" value="InterPro"/>
</dbReference>